<gene>
    <name evidence="1" type="ORF">DI616_13890</name>
</gene>
<dbReference type="PANTHER" id="PTHR43434">
    <property type="entry name" value="PHOSPHOGLYCOLATE PHOSPHATASE"/>
    <property type="match status" value="1"/>
</dbReference>
<dbReference type="InterPro" id="IPR006439">
    <property type="entry name" value="HAD-SF_hydro_IA"/>
</dbReference>
<comment type="caution">
    <text evidence="1">The sequence shown here is derived from an EMBL/GenBank/DDBJ whole genome shotgun (WGS) entry which is preliminary data.</text>
</comment>
<dbReference type="InterPro" id="IPR023214">
    <property type="entry name" value="HAD_sf"/>
</dbReference>
<accession>A0A533I7A1</accession>
<organism evidence="1 2">
    <name type="scientific">Paracoccus denitrificans</name>
    <dbReference type="NCBI Taxonomy" id="266"/>
    <lineage>
        <taxon>Bacteria</taxon>
        <taxon>Pseudomonadati</taxon>
        <taxon>Pseudomonadota</taxon>
        <taxon>Alphaproteobacteria</taxon>
        <taxon>Rhodobacterales</taxon>
        <taxon>Paracoccaceae</taxon>
        <taxon>Paracoccus</taxon>
    </lineage>
</organism>
<dbReference type="Gene3D" id="3.40.50.1000">
    <property type="entry name" value="HAD superfamily/HAD-like"/>
    <property type="match status" value="1"/>
</dbReference>
<dbReference type="GO" id="GO:0006281">
    <property type="term" value="P:DNA repair"/>
    <property type="evidence" value="ECO:0007669"/>
    <property type="project" value="TreeGrafter"/>
</dbReference>
<dbReference type="SFLD" id="SFLDS00003">
    <property type="entry name" value="Haloacid_Dehalogenase"/>
    <property type="match status" value="1"/>
</dbReference>
<name>A0A533I7A1_PARDE</name>
<dbReference type="InterPro" id="IPR041492">
    <property type="entry name" value="HAD_2"/>
</dbReference>
<protein>
    <submittedName>
        <fullName evidence="1">HAD family hydrolase</fullName>
    </submittedName>
</protein>
<dbReference type="SFLD" id="SFLDG01135">
    <property type="entry name" value="C1.5.6:_HAD__Beta-PGM__Phospha"/>
    <property type="match status" value="1"/>
</dbReference>
<dbReference type="InterPro" id="IPR036412">
    <property type="entry name" value="HAD-like_sf"/>
</dbReference>
<dbReference type="SFLD" id="SFLDG01129">
    <property type="entry name" value="C1.5:_HAD__Beta-PGM__Phosphata"/>
    <property type="match status" value="1"/>
</dbReference>
<dbReference type="InterPro" id="IPR023198">
    <property type="entry name" value="PGP-like_dom2"/>
</dbReference>
<reference evidence="1 2" key="1">
    <citation type="journal article" date="2017" name="Nat. Commun.">
        <title>In situ click chemistry generation of cyclooxygenase-2 inhibitors.</title>
        <authorList>
            <person name="Bhardwaj A."/>
            <person name="Kaur J."/>
            <person name="Wuest M."/>
            <person name="Wuest F."/>
        </authorList>
    </citation>
    <scope>NUCLEOTIDE SEQUENCE [LARGE SCALE GENOMIC DNA]</scope>
    <source>
        <strain evidence="1">S2_012_000_R3_94</strain>
    </source>
</reference>
<keyword evidence="1" id="KW-0378">Hydrolase</keyword>
<evidence type="ECO:0000313" key="1">
    <source>
        <dbReference type="EMBL" id="TKW65702.1"/>
    </source>
</evidence>
<evidence type="ECO:0000313" key="2">
    <source>
        <dbReference type="Proteomes" id="UP000315344"/>
    </source>
</evidence>
<dbReference type="Pfam" id="PF13419">
    <property type="entry name" value="HAD_2"/>
    <property type="match status" value="1"/>
</dbReference>
<dbReference type="PANTHER" id="PTHR43434:SF24">
    <property type="entry name" value="HYDROLASE-RELATED"/>
    <property type="match status" value="1"/>
</dbReference>
<dbReference type="AlphaFoldDB" id="A0A533I7A1"/>
<dbReference type="Gene3D" id="1.10.150.240">
    <property type="entry name" value="Putative phosphatase, domain 2"/>
    <property type="match status" value="1"/>
</dbReference>
<dbReference type="Proteomes" id="UP000315344">
    <property type="component" value="Unassembled WGS sequence"/>
</dbReference>
<dbReference type="EMBL" id="VAFL01000011">
    <property type="protein sequence ID" value="TKW65702.1"/>
    <property type="molecule type" value="Genomic_DNA"/>
</dbReference>
<dbReference type="NCBIfam" id="TIGR01549">
    <property type="entry name" value="HAD-SF-IA-v1"/>
    <property type="match status" value="1"/>
</dbReference>
<sequence length="217" mass="22916">MKLVVFDVDGTLIDSQALIVGAMDAAFDSVGLPPAGRDRVLSIVGLSLDIAVERLMPDAALAQRDAAVEAYRQAFVTRRISSEAPLYPGARECLEGLSSRDDLLLAVATGKSRRGLDAMLAHHGLREHFVSLRTADGHPSKPHPEMLLAACADAGVDPGDAIMIGDTEYDMHMAQAAGTAAIGVAWGYHPAEALTQLSVPVASDFGALGKMIEEWAK</sequence>
<dbReference type="SUPFAM" id="SSF56784">
    <property type="entry name" value="HAD-like"/>
    <property type="match status" value="1"/>
</dbReference>
<dbReference type="NCBIfam" id="TIGR01509">
    <property type="entry name" value="HAD-SF-IA-v3"/>
    <property type="match status" value="1"/>
</dbReference>
<proteinExistence type="predicted"/>
<dbReference type="InterPro" id="IPR050155">
    <property type="entry name" value="HAD-like_hydrolase_sf"/>
</dbReference>
<dbReference type="GO" id="GO:0005829">
    <property type="term" value="C:cytosol"/>
    <property type="evidence" value="ECO:0007669"/>
    <property type="project" value="TreeGrafter"/>
</dbReference>
<dbReference type="GO" id="GO:0008967">
    <property type="term" value="F:phosphoglycolate phosphatase activity"/>
    <property type="evidence" value="ECO:0007669"/>
    <property type="project" value="TreeGrafter"/>
</dbReference>